<dbReference type="EMBL" id="VAHF01000010">
    <property type="protein sequence ID" value="TXG53384.1"/>
    <property type="molecule type" value="Genomic_DNA"/>
</dbReference>
<dbReference type="Proteomes" id="UP000323000">
    <property type="component" value="Chromosome 10"/>
</dbReference>
<feature type="transmembrane region" description="Helical" evidence="6">
    <location>
        <begin position="150"/>
        <end position="169"/>
    </location>
</feature>
<dbReference type="OrthoDB" id="8904098at2759"/>
<keyword evidence="5 6" id="KW-0472">Membrane</keyword>
<evidence type="ECO:0000256" key="6">
    <source>
        <dbReference type="SAM" id="Phobius"/>
    </source>
</evidence>
<evidence type="ECO:0000313" key="8">
    <source>
        <dbReference type="Proteomes" id="UP000323000"/>
    </source>
</evidence>
<comment type="similarity">
    <text evidence="2">Belongs to the major facilitator superfamily. Proton-dependent oligopeptide transporter (POT/PTR) (TC 2.A.17) family.</text>
</comment>
<keyword evidence="8" id="KW-1185">Reference proteome</keyword>
<evidence type="ECO:0000256" key="3">
    <source>
        <dbReference type="ARBA" id="ARBA00022692"/>
    </source>
</evidence>
<dbReference type="SUPFAM" id="SSF103473">
    <property type="entry name" value="MFS general substrate transporter"/>
    <property type="match status" value="1"/>
</dbReference>
<accession>A0A5C7H8W0</accession>
<dbReference type="PANTHER" id="PTHR11654">
    <property type="entry name" value="OLIGOPEPTIDE TRANSPORTER-RELATED"/>
    <property type="match status" value="1"/>
</dbReference>
<evidence type="ECO:0000256" key="2">
    <source>
        <dbReference type="ARBA" id="ARBA00005982"/>
    </source>
</evidence>
<name>A0A5C7H8W0_9ROSI</name>
<dbReference type="InterPro" id="IPR000109">
    <property type="entry name" value="POT_fam"/>
</dbReference>
<protein>
    <recommendedName>
        <fullName evidence="9">Major facilitator superfamily (MFS) profile domain-containing protein</fullName>
    </recommendedName>
</protein>
<feature type="transmembrane region" description="Helical" evidence="6">
    <location>
        <begin position="66"/>
        <end position="86"/>
    </location>
</feature>
<keyword evidence="3 6" id="KW-0812">Transmembrane</keyword>
<dbReference type="AlphaFoldDB" id="A0A5C7H8W0"/>
<dbReference type="InterPro" id="IPR036259">
    <property type="entry name" value="MFS_trans_sf"/>
</dbReference>
<sequence>MIGVEMAERFMYFRIESNLITYLTGPLGQSTMMAAENMNVWTGTTALLLVVGALVADSFLGCYKTLVVASAMYVLGLGLLTLSAMLPFDCQNTKKIITWCSPDQFQLMLFLFSIYVVAVAQSGHRPCVQALGADQFDGQNPEECKSKSSFFNWWGFGICVGAFSTRLILNYIQDNLSWALGFGIPCIAMVLALLVFFLGTNTYRFSIKSTFVRIGQVFIAVIRNWRTTTTTPSAMVVGEELESSTFLNKALIARLDGSNEYQNVCRCSINDVEDAKALLSIVLICTTSLVYGIVTAQSATFFTKQGVTIDRAITPGFDISAASLQFNPL</sequence>
<organism evidence="7 8">
    <name type="scientific">Acer yangbiense</name>
    <dbReference type="NCBI Taxonomy" id="1000413"/>
    <lineage>
        <taxon>Eukaryota</taxon>
        <taxon>Viridiplantae</taxon>
        <taxon>Streptophyta</taxon>
        <taxon>Embryophyta</taxon>
        <taxon>Tracheophyta</taxon>
        <taxon>Spermatophyta</taxon>
        <taxon>Magnoliopsida</taxon>
        <taxon>eudicotyledons</taxon>
        <taxon>Gunneridae</taxon>
        <taxon>Pentapetalae</taxon>
        <taxon>rosids</taxon>
        <taxon>malvids</taxon>
        <taxon>Sapindales</taxon>
        <taxon>Sapindaceae</taxon>
        <taxon>Hippocastanoideae</taxon>
        <taxon>Acereae</taxon>
        <taxon>Acer</taxon>
    </lineage>
</organism>
<comment type="caution">
    <text evidence="7">The sequence shown here is derived from an EMBL/GenBank/DDBJ whole genome shotgun (WGS) entry which is preliminary data.</text>
</comment>
<evidence type="ECO:0000256" key="4">
    <source>
        <dbReference type="ARBA" id="ARBA00022989"/>
    </source>
</evidence>
<keyword evidence="4 6" id="KW-1133">Transmembrane helix</keyword>
<dbReference type="Pfam" id="PF00854">
    <property type="entry name" value="PTR2"/>
    <property type="match status" value="1"/>
</dbReference>
<feature type="transmembrane region" description="Helical" evidence="6">
    <location>
        <begin position="40"/>
        <end position="60"/>
    </location>
</feature>
<reference evidence="8" key="1">
    <citation type="journal article" date="2019" name="Gigascience">
        <title>De novo genome assembly of the endangered Acer yangbiense, a plant species with extremely small populations endemic to Yunnan Province, China.</title>
        <authorList>
            <person name="Yang J."/>
            <person name="Wariss H.M."/>
            <person name="Tao L."/>
            <person name="Zhang R."/>
            <person name="Yun Q."/>
            <person name="Hollingsworth P."/>
            <person name="Dao Z."/>
            <person name="Luo G."/>
            <person name="Guo H."/>
            <person name="Ma Y."/>
            <person name="Sun W."/>
        </authorList>
    </citation>
    <scope>NUCLEOTIDE SEQUENCE [LARGE SCALE GENOMIC DNA]</scope>
    <source>
        <strain evidence="8">cv. Malutang</strain>
    </source>
</reference>
<evidence type="ECO:0008006" key="9">
    <source>
        <dbReference type="Google" id="ProtNLM"/>
    </source>
</evidence>
<proteinExistence type="inferred from homology"/>
<comment type="subcellular location">
    <subcellularLocation>
        <location evidence="1">Membrane</location>
        <topology evidence="1">Multi-pass membrane protein</topology>
    </subcellularLocation>
</comment>
<evidence type="ECO:0000256" key="5">
    <source>
        <dbReference type="ARBA" id="ARBA00023136"/>
    </source>
</evidence>
<dbReference type="GO" id="GO:0016020">
    <property type="term" value="C:membrane"/>
    <property type="evidence" value="ECO:0007669"/>
    <property type="project" value="UniProtKB-SubCell"/>
</dbReference>
<evidence type="ECO:0000256" key="1">
    <source>
        <dbReference type="ARBA" id="ARBA00004141"/>
    </source>
</evidence>
<dbReference type="GO" id="GO:0022857">
    <property type="term" value="F:transmembrane transporter activity"/>
    <property type="evidence" value="ECO:0007669"/>
    <property type="project" value="InterPro"/>
</dbReference>
<dbReference type="Gene3D" id="1.20.1250.20">
    <property type="entry name" value="MFS general substrate transporter like domains"/>
    <property type="match status" value="1"/>
</dbReference>
<gene>
    <name evidence="7" type="ORF">EZV62_022553</name>
</gene>
<evidence type="ECO:0000313" key="7">
    <source>
        <dbReference type="EMBL" id="TXG53384.1"/>
    </source>
</evidence>
<feature type="transmembrane region" description="Helical" evidence="6">
    <location>
        <begin position="176"/>
        <end position="199"/>
    </location>
</feature>